<dbReference type="NCBIfam" id="TIGR01643">
    <property type="entry name" value="YD_repeat_2x"/>
    <property type="match status" value="1"/>
</dbReference>
<dbReference type="STRING" id="926561.GCA_000379025_02903"/>
<evidence type="ECO:0000256" key="1">
    <source>
        <dbReference type="ARBA" id="ARBA00022737"/>
    </source>
</evidence>
<dbReference type="Pfam" id="PF25023">
    <property type="entry name" value="TEN_YD-shell"/>
    <property type="match status" value="1"/>
</dbReference>
<dbReference type="PANTHER" id="PTHR32305">
    <property type="match status" value="1"/>
</dbReference>
<protein>
    <submittedName>
        <fullName evidence="3">RHS repeat-associated protein</fullName>
    </submittedName>
</protein>
<dbReference type="InterPro" id="IPR050708">
    <property type="entry name" value="T6SS_VgrG/RHS"/>
</dbReference>
<gene>
    <name evidence="3" type="ORF">C7959_11510</name>
</gene>
<reference evidence="3 4" key="1">
    <citation type="submission" date="2019-03" db="EMBL/GenBank/DDBJ databases">
        <title>Subsurface microbial communities from deep shales in Ohio and West Virginia, USA.</title>
        <authorList>
            <person name="Wrighton K."/>
        </authorList>
    </citation>
    <scope>NUCLEOTIDE SEQUENCE [LARGE SCALE GENOMIC DNA]</scope>
    <source>
        <strain evidence="3 4">MSL 6dP</strain>
    </source>
</reference>
<dbReference type="EMBL" id="SOEG01000015">
    <property type="protein sequence ID" value="TDX51134.1"/>
    <property type="molecule type" value="Genomic_DNA"/>
</dbReference>
<feature type="domain" description="Teneurin-like YD-shell" evidence="2">
    <location>
        <begin position="3"/>
        <end position="227"/>
    </location>
</feature>
<dbReference type="PANTHER" id="PTHR32305:SF15">
    <property type="entry name" value="PROTEIN RHSA-RELATED"/>
    <property type="match status" value="1"/>
</dbReference>
<proteinExistence type="predicted"/>
<evidence type="ECO:0000313" key="3">
    <source>
        <dbReference type="EMBL" id="TDX51134.1"/>
    </source>
</evidence>
<dbReference type="AlphaFoldDB" id="A0A4R8H3H5"/>
<evidence type="ECO:0000259" key="2">
    <source>
        <dbReference type="Pfam" id="PF25023"/>
    </source>
</evidence>
<dbReference type="InterPro" id="IPR056823">
    <property type="entry name" value="TEN-like_YD-shell"/>
</dbReference>
<dbReference type="Proteomes" id="UP000295832">
    <property type="component" value="Unassembled WGS sequence"/>
</dbReference>
<dbReference type="NCBIfam" id="TIGR03696">
    <property type="entry name" value="Rhs_assc_core"/>
    <property type="match status" value="1"/>
</dbReference>
<organism evidence="3 4">
    <name type="scientific">Orenia marismortui</name>
    <dbReference type="NCBI Taxonomy" id="46469"/>
    <lineage>
        <taxon>Bacteria</taxon>
        <taxon>Bacillati</taxon>
        <taxon>Bacillota</taxon>
        <taxon>Clostridia</taxon>
        <taxon>Halanaerobiales</taxon>
        <taxon>Halobacteroidaceae</taxon>
        <taxon>Orenia</taxon>
    </lineage>
</organism>
<dbReference type="RefSeq" id="WP_134116948.1">
    <property type="nucleotide sequence ID" value="NZ_SOEG01000015.1"/>
</dbReference>
<accession>A0A4R8H3H5</accession>
<dbReference type="InterPro" id="IPR022385">
    <property type="entry name" value="Rhs_assc_core"/>
</dbReference>
<name>A0A4R8H3H5_9FIRM</name>
<sequence length="406" mass="44786">MNRLTGVSYPGGENISYSYDAMGNRTRMTTAQGTTSYSYNQLNQLVSAGSINYEYDAEGKLIKKTAGSETFDYQYNAYDRLSQVTKNNTEIASYAYDPMGRRVSVTEDGRQRDYLWNGDSLLATYVSGTMENLYAVGSGIDEVLGVYGNQTQYLHSNHLGSIVGITGTDGSVLGTRSYTPFGVVRNTTGNFNTNLGFIGRSQSNTTGLTYIRARYYDANVGRFTRVDPIRDGLNWYGYTGGNPVKYVDPYGLWFGADDTITGPVDEIIVIGGLYLAATYGNSEWAQNTMNNLIGVVQDSCGRLFVKSETPEEGNDGECVDDLLEGAEPGRETKGKTEQWEKPGGLEQAEEDFDSLELDGVRDIPVGKLGTLPDGRRVNVRNKSSDGRPTLEIYNPNNGRKIKIRYY</sequence>
<comment type="caution">
    <text evidence="3">The sequence shown here is derived from an EMBL/GenBank/DDBJ whole genome shotgun (WGS) entry which is preliminary data.</text>
</comment>
<keyword evidence="1" id="KW-0677">Repeat</keyword>
<dbReference type="InterPro" id="IPR006530">
    <property type="entry name" value="YD"/>
</dbReference>
<keyword evidence="4" id="KW-1185">Reference proteome</keyword>
<evidence type="ECO:0000313" key="4">
    <source>
        <dbReference type="Proteomes" id="UP000295832"/>
    </source>
</evidence>
<dbReference type="Gene3D" id="2.180.10.10">
    <property type="entry name" value="RHS repeat-associated core"/>
    <property type="match status" value="1"/>
</dbReference>